<feature type="compositionally biased region" description="Basic and acidic residues" evidence="1">
    <location>
        <begin position="307"/>
        <end position="332"/>
    </location>
</feature>
<feature type="compositionally biased region" description="Basic and acidic residues" evidence="1">
    <location>
        <begin position="114"/>
        <end position="126"/>
    </location>
</feature>
<feature type="region of interest" description="Disordered" evidence="1">
    <location>
        <begin position="1"/>
        <end position="147"/>
    </location>
</feature>
<feature type="compositionally biased region" description="Basic and acidic residues" evidence="1">
    <location>
        <begin position="340"/>
        <end position="350"/>
    </location>
</feature>
<reference evidence="3" key="1">
    <citation type="submission" date="2012-06" db="EMBL/GenBank/DDBJ databases">
        <title>The genome sequence of Coniosporium apollinis CBS 100218.</title>
        <authorList>
            <consortium name="The Broad Institute Genome Sequencing Platform"/>
            <person name="Cuomo C."/>
            <person name="Gorbushina A."/>
            <person name="Noack S."/>
            <person name="Walker B."/>
            <person name="Young S.K."/>
            <person name="Zeng Q."/>
            <person name="Gargeya S."/>
            <person name="Fitzgerald M."/>
            <person name="Haas B."/>
            <person name="Abouelleil A."/>
            <person name="Alvarado L."/>
            <person name="Arachchi H.M."/>
            <person name="Berlin A.M."/>
            <person name="Chapman S.B."/>
            <person name="Goldberg J."/>
            <person name="Griggs A."/>
            <person name="Gujja S."/>
            <person name="Hansen M."/>
            <person name="Howarth C."/>
            <person name="Imamovic A."/>
            <person name="Larimer J."/>
            <person name="McCowan C."/>
            <person name="Montmayeur A."/>
            <person name="Murphy C."/>
            <person name="Neiman D."/>
            <person name="Pearson M."/>
            <person name="Priest M."/>
            <person name="Roberts A."/>
            <person name="Saif S."/>
            <person name="Shea T."/>
            <person name="Sisk P."/>
            <person name="Sykes S."/>
            <person name="Wortman J."/>
            <person name="Nusbaum C."/>
            <person name="Birren B."/>
        </authorList>
    </citation>
    <scope>NUCLEOTIDE SEQUENCE [LARGE SCALE GENOMIC DNA]</scope>
    <source>
        <strain evidence="3">CBS 100218</strain>
    </source>
</reference>
<evidence type="ECO:0000313" key="3">
    <source>
        <dbReference type="Proteomes" id="UP000016924"/>
    </source>
</evidence>
<sequence>MSTVTRSSAQPQKSKQSQGEPVIPLLEPNQRRTHPISKSPLAQSAPASATKRKADTPATSRKARCLSSSTSPIEYRQPLPEFVPHASLGGAPPTESHGNTRAGAQPHNPGWSSGKDHTNGTHDDNRGPTVPAPDPRNRITSTSVRRESIGALTVPHAVSTIEVDHPGYVEEHLAVFVDEILAYDGKTENSDARAVWGLKPLTYASDVHATGLLHASLANRKLRRRPNEDLRKEKESRLQKAKERATAAKEKHASAQLTTEHETRRLEGVNDIVEKDQVALQEAERKLEEARRKLQETQRIAQVQGRTCREAEESESRLEEEAKKAVKGRDQAENELCQMHQDEERKRRYDEELEEQINRNSDATAKTRECGKEQLEICKTVLEELKRLREERLRVGQLIAEP</sequence>
<proteinExistence type="predicted"/>
<gene>
    <name evidence="2" type="ORF">W97_07107</name>
</gene>
<accession>R7Z111</accession>
<name>R7Z111_CONA1</name>
<evidence type="ECO:0000313" key="2">
    <source>
        <dbReference type="EMBL" id="EON67852.1"/>
    </source>
</evidence>
<dbReference type="HOGENOM" id="CLU_685141_0_0_1"/>
<organism evidence="2 3">
    <name type="scientific">Coniosporium apollinis (strain CBS 100218)</name>
    <name type="common">Rock-inhabiting black yeast</name>
    <dbReference type="NCBI Taxonomy" id="1168221"/>
    <lineage>
        <taxon>Eukaryota</taxon>
        <taxon>Fungi</taxon>
        <taxon>Dikarya</taxon>
        <taxon>Ascomycota</taxon>
        <taxon>Pezizomycotina</taxon>
        <taxon>Dothideomycetes</taxon>
        <taxon>Dothideomycetes incertae sedis</taxon>
        <taxon>Coniosporium</taxon>
    </lineage>
</organism>
<evidence type="ECO:0000256" key="1">
    <source>
        <dbReference type="SAM" id="MobiDB-lite"/>
    </source>
</evidence>
<feature type="region of interest" description="Disordered" evidence="1">
    <location>
        <begin position="228"/>
        <end position="260"/>
    </location>
</feature>
<dbReference type="Proteomes" id="UP000016924">
    <property type="component" value="Unassembled WGS sequence"/>
</dbReference>
<feature type="compositionally biased region" description="Low complexity" evidence="1">
    <location>
        <begin position="7"/>
        <end position="18"/>
    </location>
</feature>
<dbReference type="AlphaFoldDB" id="R7Z111"/>
<dbReference type="OrthoDB" id="10633415at2759"/>
<feature type="region of interest" description="Disordered" evidence="1">
    <location>
        <begin position="305"/>
        <end position="369"/>
    </location>
</feature>
<dbReference type="EMBL" id="JH767590">
    <property type="protein sequence ID" value="EON67852.1"/>
    <property type="molecule type" value="Genomic_DNA"/>
</dbReference>
<dbReference type="GeneID" id="19904418"/>
<protein>
    <submittedName>
        <fullName evidence="2">Uncharacterized protein</fullName>
    </submittedName>
</protein>
<keyword evidence="3" id="KW-1185">Reference proteome</keyword>
<dbReference type="RefSeq" id="XP_007783169.1">
    <property type="nucleotide sequence ID" value="XM_007784979.1"/>
</dbReference>